<dbReference type="PANTHER" id="PTHR35336">
    <property type="entry name" value="ADENOSYLCOBINAMIDE AMIDOHYDROLASE"/>
    <property type="match status" value="1"/>
</dbReference>
<dbReference type="Pfam" id="PF01955">
    <property type="entry name" value="CbiZ"/>
    <property type="match status" value="1"/>
</dbReference>
<organism evidence="1 2">
    <name type="scientific">Desulfofarcimen acetoxidans (strain ATCC 49208 / DSM 771 / KCTC 5769 / VKM B-1644 / 5575)</name>
    <name type="common">Desulfotomaculum acetoxidans</name>
    <dbReference type="NCBI Taxonomy" id="485916"/>
    <lineage>
        <taxon>Bacteria</taxon>
        <taxon>Bacillati</taxon>
        <taxon>Bacillota</taxon>
        <taxon>Clostridia</taxon>
        <taxon>Eubacteriales</taxon>
        <taxon>Peptococcaceae</taxon>
        <taxon>Desulfofarcimen</taxon>
    </lineage>
</organism>
<evidence type="ECO:0000313" key="2">
    <source>
        <dbReference type="Proteomes" id="UP000002217"/>
    </source>
</evidence>
<evidence type="ECO:0000313" key="1">
    <source>
        <dbReference type="EMBL" id="ACV62794.1"/>
    </source>
</evidence>
<dbReference type="EMBL" id="CP001720">
    <property type="protein sequence ID" value="ACV62794.1"/>
    <property type="molecule type" value="Genomic_DNA"/>
</dbReference>
<gene>
    <name evidence="1" type="ordered locus">Dtox_1956</name>
</gene>
<dbReference type="STRING" id="485916.Dtox_1956"/>
<dbReference type="KEGG" id="dae:Dtox_1956"/>
<dbReference type="PANTHER" id="PTHR35336:SF5">
    <property type="entry name" value="ADENOSYLCOBINAMIDE AMIDOHYDROLASE"/>
    <property type="match status" value="1"/>
</dbReference>
<proteinExistence type="predicted"/>
<reference evidence="1 2" key="1">
    <citation type="journal article" date="2009" name="Stand. Genomic Sci.">
        <title>Complete genome sequence of Desulfotomaculum acetoxidans type strain (5575).</title>
        <authorList>
            <person name="Spring S."/>
            <person name="Lapidus A."/>
            <person name="Schroder M."/>
            <person name="Gleim D."/>
            <person name="Sims D."/>
            <person name="Meincke L."/>
            <person name="Glavina Del Rio T."/>
            <person name="Tice H."/>
            <person name="Copeland A."/>
            <person name="Cheng J.F."/>
            <person name="Lucas S."/>
            <person name="Chen F."/>
            <person name="Nolan M."/>
            <person name="Bruce D."/>
            <person name="Goodwin L."/>
            <person name="Pitluck S."/>
            <person name="Ivanova N."/>
            <person name="Mavromatis K."/>
            <person name="Mikhailova N."/>
            <person name="Pati A."/>
            <person name="Chen A."/>
            <person name="Palaniappan K."/>
            <person name="Land M."/>
            <person name="Hauser L."/>
            <person name="Chang Y.J."/>
            <person name="Jeffries C.D."/>
            <person name="Chain P."/>
            <person name="Saunders E."/>
            <person name="Brettin T."/>
            <person name="Detter J.C."/>
            <person name="Goker M."/>
            <person name="Bristow J."/>
            <person name="Eisen J.A."/>
            <person name="Markowitz V."/>
            <person name="Hugenholtz P."/>
            <person name="Kyrpides N.C."/>
            <person name="Klenk H.P."/>
            <person name="Han C."/>
        </authorList>
    </citation>
    <scope>NUCLEOTIDE SEQUENCE [LARGE SCALE GENOMIC DNA]</scope>
    <source>
        <strain evidence="2">ATCC 49208 / DSM 771 / VKM B-1644</strain>
    </source>
</reference>
<dbReference type="HOGENOM" id="CLU_077662_2_0_9"/>
<dbReference type="OrthoDB" id="34339at2"/>
<sequence length="245" mass="26169">MLEELHLFNKQISIQGINFYVYNKNTFLVSSDNPLKVLSSAVLGGNLRQAYHIINHSVNKNYNGSDPEQDLRQVAEGLNLGHDVVGMMTAVNVTHTVLSCGSQKGLAVAALCTVGVSNPGVAGVPTAKLQRNIQPGTINTILLIEGNLSVPAMVNAVITATEAKTRALFKSKISLLDGECITGTTSDAIVVSCTGRGELQHYAGTATDLGYLIGRTVYNAISQGVDDYISYNEGLNLENKIDFLN</sequence>
<dbReference type="Proteomes" id="UP000002217">
    <property type="component" value="Chromosome"/>
</dbReference>
<dbReference type="InterPro" id="IPR002808">
    <property type="entry name" value="AdoCbi_amidolase"/>
</dbReference>
<dbReference type="eggNOG" id="COG1865">
    <property type="taxonomic scope" value="Bacteria"/>
</dbReference>
<evidence type="ECO:0008006" key="3">
    <source>
        <dbReference type="Google" id="ProtNLM"/>
    </source>
</evidence>
<dbReference type="RefSeq" id="WP_015757499.1">
    <property type="nucleotide sequence ID" value="NC_013216.1"/>
</dbReference>
<accession>C8VYB3</accession>
<dbReference type="AlphaFoldDB" id="C8VYB3"/>
<name>C8VYB3_DESAS</name>
<dbReference type="InterPro" id="IPR052209">
    <property type="entry name" value="CbiZ"/>
</dbReference>
<keyword evidence="2" id="KW-1185">Reference proteome</keyword>
<protein>
    <recommendedName>
        <fullName evidence="3">Adenosylcobinamide amidohydrolase</fullName>
    </recommendedName>
</protein>